<dbReference type="AlphaFoldDB" id="A0A1R2D4E6"/>
<dbReference type="Pfam" id="PF06730">
    <property type="entry name" value="FAM92"/>
    <property type="match status" value="1"/>
</dbReference>
<name>A0A1R2D4E6_9CILI</name>
<accession>A0A1R2D4E6</accession>
<dbReference type="Proteomes" id="UP000187209">
    <property type="component" value="Unassembled WGS sequence"/>
</dbReference>
<gene>
    <name evidence="2" type="ORF">SteCoe_474</name>
</gene>
<reference evidence="2 3" key="1">
    <citation type="submission" date="2016-11" db="EMBL/GenBank/DDBJ databases">
        <title>The macronuclear genome of Stentor coeruleus: a giant cell with tiny introns.</title>
        <authorList>
            <person name="Slabodnick M."/>
            <person name="Ruby J.G."/>
            <person name="Reiff S.B."/>
            <person name="Swart E.C."/>
            <person name="Gosai S."/>
            <person name="Prabakaran S."/>
            <person name="Witkowska E."/>
            <person name="Larue G.E."/>
            <person name="Fisher S."/>
            <person name="Freeman R.M."/>
            <person name="Gunawardena J."/>
            <person name="Chu W."/>
            <person name="Stover N.A."/>
            <person name="Gregory B.D."/>
            <person name="Nowacki M."/>
            <person name="Derisi J."/>
            <person name="Roy S.W."/>
            <person name="Marshall W.F."/>
            <person name="Sood P."/>
        </authorList>
    </citation>
    <scope>NUCLEOTIDE SEQUENCE [LARGE SCALE GENOMIC DNA]</scope>
    <source>
        <strain evidence="2">WM001</strain>
    </source>
</reference>
<keyword evidence="3" id="KW-1185">Reference proteome</keyword>
<dbReference type="EMBL" id="MPUH01000004">
    <property type="protein sequence ID" value="OMJ96086.1"/>
    <property type="molecule type" value="Genomic_DNA"/>
</dbReference>
<sequence length="192" mass="22544">MSLERGRQQKDKLEQISNEYSALHTIFKKLTSNDEDLSKLNILFANKWLEIKNCEENNKIQRVIQHLAVALHESENKRNESITHIKKHIQEPLKMYPLKVKKQKRSLSLTARGGGEQEQDNDISSNARGGREQDEDNEDIEEKIRNFEQVHVSDMKQLMLHLIYVDVFYHSRSIEYFTGVYKTKSASEQLEE</sequence>
<organism evidence="2 3">
    <name type="scientific">Stentor coeruleus</name>
    <dbReference type="NCBI Taxonomy" id="5963"/>
    <lineage>
        <taxon>Eukaryota</taxon>
        <taxon>Sar</taxon>
        <taxon>Alveolata</taxon>
        <taxon>Ciliophora</taxon>
        <taxon>Postciliodesmatophora</taxon>
        <taxon>Heterotrichea</taxon>
        <taxon>Heterotrichida</taxon>
        <taxon>Stentoridae</taxon>
        <taxon>Stentor</taxon>
    </lineage>
</organism>
<evidence type="ECO:0000313" key="3">
    <source>
        <dbReference type="Proteomes" id="UP000187209"/>
    </source>
</evidence>
<evidence type="ECO:0000313" key="2">
    <source>
        <dbReference type="EMBL" id="OMJ96086.1"/>
    </source>
</evidence>
<comment type="caution">
    <text evidence="2">The sequence shown here is derived from an EMBL/GenBank/DDBJ whole genome shotgun (WGS) entry which is preliminary data.</text>
</comment>
<protein>
    <submittedName>
        <fullName evidence="2">Uncharacterized protein</fullName>
    </submittedName>
</protein>
<dbReference type="OrthoDB" id="322558at2759"/>
<proteinExistence type="predicted"/>
<evidence type="ECO:0000256" key="1">
    <source>
        <dbReference type="SAM" id="MobiDB-lite"/>
    </source>
</evidence>
<dbReference type="InterPro" id="IPR009602">
    <property type="entry name" value="CBAR/FAM92"/>
</dbReference>
<feature type="region of interest" description="Disordered" evidence="1">
    <location>
        <begin position="108"/>
        <end position="138"/>
    </location>
</feature>